<sequence length="170" mass="18091">MSYRHLGLSSSGDVSSESPPESDQTLNGFMNKAAHSLVYKSMAVLLSIHLDVDSKDGTWKSEYPVGDEIGRILKMIGLVLAVTCAISFVLIPLTVAVVVCCCQQSSASGTRSPSYSSLHQTTNGNSGKDYSKRQSRRASCGKTYLIGVLFGIPAGIVVGIIAGVNTWPYL</sequence>
<dbReference type="EMBL" id="GDIQ01088867">
    <property type="protein sequence ID" value="JAN05870.1"/>
    <property type="molecule type" value="Transcribed_RNA"/>
</dbReference>
<dbReference type="EMBL" id="GDIQ01036781">
    <property type="protein sequence ID" value="JAN57956.1"/>
    <property type="molecule type" value="Transcribed_RNA"/>
</dbReference>
<reference evidence="3" key="1">
    <citation type="submission" date="2015-10" db="EMBL/GenBank/DDBJ databases">
        <title>EvidentialGene: Evidence-directed Construction of Complete mRNA Transcriptomes without Genomes.</title>
        <authorList>
            <person name="Gilbert D.G."/>
        </authorList>
    </citation>
    <scope>NUCLEOTIDE SEQUENCE</scope>
</reference>
<feature type="region of interest" description="Disordered" evidence="1">
    <location>
        <begin position="106"/>
        <end position="134"/>
    </location>
</feature>
<accession>A0A0N8BJF5</accession>
<feature type="compositionally biased region" description="Polar residues" evidence="1">
    <location>
        <begin position="109"/>
        <end position="128"/>
    </location>
</feature>
<name>A0A0N8BJF5_9CRUS</name>
<feature type="region of interest" description="Disordered" evidence="1">
    <location>
        <begin position="1"/>
        <end position="26"/>
    </location>
</feature>
<protein>
    <submittedName>
        <fullName evidence="3">Uncharacterized protein</fullName>
    </submittedName>
</protein>
<organism evidence="3">
    <name type="scientific">Daphnia magna</name>
    <dbReference type="NCBI Taxonomy" id="35525"/>
    <lineage>
        <taxon>Eukaryota</taxon>
        <taxon>Metazoa</taxon>
        <taxon>Ecdysozoa</taxon>
        <taxon>Arthropoda</taxon>
        <taxon>Crustacea</taxon>
        <taxon>Branchiopoda</taxon>
        <taxon>Diplostraca</taxon>
        <taxon>Cladocera</taxon>
        <taxon>Anomopoda</taxon>
        <taxon>Daphniidae</taxon>
        <taxon>Daphnia</taxon>
    </lineage>
</organism>
<keyword evidence="2" id="KW-0812">Transmembrane</keyword>
<keyword evidence="2" id="KW-1133">Transmembrane helix</keyword>
<evidence type="ECO:0000256" key="1">
    <source>
        <dbReference type="SAM" id="MobiDB-lite"/>
    </source>
</evidence>
<feature type="transmembrane region" description="Helical" evidence="2">
    <location>
        <begin position="75"/>
        <end position="102"/>
    </location>
</feature>
<feature type="compositionally biased region" description="Low complexity" evidence="1">
    <location>
        <begin position="1"/>
        <end position="23"/>
    </location>
</feature>
<proteinExistence type="predicted"/>
<evidence type="ECO:0000256" key="2">
    <source>
        <dbReference type="SAM" id="Phobius"/>
    </source>
</evidence>
<evidence type="ECO:0000313" key="3">
    <source>
        <dbReference type="EMBL" id="JAN57956.1"/>
    </source>
</evidence>
<feature type="transmembrane region" description="Helical" evidence="2">
    <location>
        <begin position="143"/>
        <end position="164"/>
    </location>
</feature>
<dbReference type="AlphaFoldDB" id="A0A0N8BJF5"/>
<keyword evidence="2" id="KW-0472">Membrane</keyword>